<dbReference type="EMBL" id="LT629790">
    <property type="protein sequence ID" value="SDU61592.1"/>
    <property type="molecule type" value="Genomic_DNA"/>
</dbReference>
<evidence type="ECO:0000256" key="1">
    <source>
        <dbReference type="SAM" id="MobiDB-lite"/>
    </source>
</evidence>
<gene>
    <name evidence="2" type="ORF">SAMN05216476_3665</name>
</gene>
<dbReference type="Proteomes" id="UP000183772">
    <property type="component" value="Chromosome I"/>
</dbReference>
<accession>A0AAX2DET1</accession>
<organism evidence="2 3">
    <name type="scientific">Pseudomonas mediterranea</name>
    <dbReference type="NCBI Taxonomy" id="183795"/>
    <lineage>
        <taxon>Bacteria</taxon>
        <taxon>Pseudomonadati</taxon>
        <taxon>Pseudomonadota</taxon>
        <taxon>Gammaproteobacteria</taxon>
        <taxon>Pseudomonadales</taxon>
        <taxon>Pseudomonadaceae</taxon>
        <taxon>Pseudomonas</taxon>
    </lineage>
</organism>
<protein>
    <recommendedName>
        <fullName evidence="4">Head-to-tail stopper</fullName>
    </recommendedName>
</protein>
<sequence length="130" mass="14226">MPDIYDRAKATVARNLAPRSRGGKGLELILRRTTEGEYDPETSGSTGGATIDYEGSGFRESYALKDIDGTLIKHGDFKIMISPVLLNGDDMPRPTTQDIVLFDGETYTINSVDPMDYAGLAVGFYVQARK</sequence>
<reference evidence="2 3" key="1">
    <citation type="submission" date="2016-10" db="EMBL/GenBank/DDBJ databases">
        <authorList>
            <person name="Varghese N."/>
            <person name="Submissions S."/>
        </authorList>
    </citation>
    <scope>NUCLEOTIDE SEQUENCE [LARGE SCALE GENOMIC DNA]</scope>
    <source>
        <strain evidence="2 3">DSM 16733</strain>
    </source>
</reference>
<name>A0AAX2DET1_9PSED</name>
<dbReference type="RefSeq" id="WP_047698658.1">
    <property type="nucleotide sequence ID" value="NZ_LT629790.1"/>
</dbReference>
<proteinExistence type="predicted"/>
<dbReference type="GeneID" id="76213751"/>
<evidence type="ECO:0000313" key="2">
    <source>
        <dbReference type="EMBL" id="SDU61592.1"/>
    </source>
</evidence>
<feature type="region of interest" description="Disordered" evidence="1">
    <location>
        <begin position="33"/>
        <end position="52"/>
    </location>
</feature>
<dbReference type="AlphaFoldDB" id="A0AAX2DET1"/>
<keyword evidence="3" id="KW-1185">Reference proteome</keyword>
<evidence type="ECO:0008006" key="4">
    <source>
        <dbReference type="Google" id="ProtNLM"/>
    </source>
</evidence>
<evidence type="ECO:0000313" key="3">
    <source>
        <dbReference type="Proteomes" id="UP000183772"/>
    </source>
</evidence>